<evidence type="ECO:0000313" key="1">
    <source>
        <dbReference type="EMBL" id="GIY93153.1"/>
    </source>
</evidence>
<proteinExistence type="predicted"/>
<dbReference type="Proteomes" id="UP001054945">
    <property type="component" value="Unassembled WGS sequence"/>
</dbReference>
<accession>A0AAV4XHA7</accession>
<evidence type="ECO:0000313" key="2">
    <source>
        <dbReference type="Proteomes" id="UP001054945"/>
    </source>
</evidence>
<keyword evidence="2" id="KW-1185">Reference proteome</keyword>
<sequence>MHISRTPQRMVDFIHANEANLRATHGDGSNNGAYHQQALIVANASVSDTPHTKSIIRMSGQVTSGKTFLPISAFEK</sequence>
<gene>
    <name evidence="1" type="ORF">CEXT_240851</name>
</gene>
<comment type="caution">
    <text evidence="1">The sequence shown here is derived from an EMBL/GenBank/DDBJ whole genome shotgun (WGS) entry which is preliminary data.</text>
</comment>
<organism evidence="1 2">
    <name type="scientific">Caerostris extrusa</name>
    <name type="common">Bark spider</name>
    <name type="synonym">Caerostris bankana</name>
    <dbReference type="NCBI Taxonomy" id="172846"/>
    <lineage>
        <taxon>Eukaryota</taxon>
        <taxon>Metazoa</taxon>
        <taxon>Ecdysozoa</taxon>
        <taxon>Arthropoda</taxon>
        <taxon>Chelicerata</taxon>
        <taxon>Arachnida</taxon>
        <taxon>Araneae</taxon>
        <taxon>Araneomorphae</taxon>
        <taxon>Entelegynae</taxon>
        <taxon>Araneoidea</taxon>
        <taxon>Araneidae</taxon>
        <taxon>Caerostris</taxon>
    </lineage>
</organism>
<protein>
    <submittedName>
        <fullName evidence="1">Uncharacterized protein</fullName>
    </submittedName>
</protein>
<dbReference type="EMBL" id="BPLR01000239">
    <property type="protein sequence ID" value="GIY93153.1"/>
    <property type="molecule type" value="Genomic_DNA"/>
</dbReference>
<dbReference type="AlphaFoldDB" id="A0AAV4XHA7"/>
<name>A0AAV4XHA7_CAEEX</name>
<reference evidence="1 2" key="1">
    <citation type="submission" date="2021-06" db="EMBL/GenBank/DDBJ databases">
        <title>Caerostris extrusa draft genome.</title>
        <authorList>
            <person name="Kono N."/>
            <person name="Arakawa K."/>
        </authorList>
    </citation>
    <scope>NUCLEOTIDE SEQUENCE [LARGE SCALE GENOMIC DNA]</scope>
</reference>